<comment type="caution">
    <text evidence="1">The sequence shown here is derived from an EMBL/GenBank/DDBJ whole genome shotgun (WGS) entry which is preliminary data.</text>
</comment>
<accession>A0A106BQ08</accession>
<name>A0A106BQ08_THIDE</name>
<keyword evidence="2" id="KW-1185">Reference proteome</keyword>
<dbReference type="EMBL" id="LDUG01000021">
    <property type="protein sequence ID" value="KVW96193.1"/>
    <property type="molecule type" value="Genomic_DNA"/>
</dbReference>
<evidence type="ECO:0000313" key="2">
    <source>
        <dbReference type="Proteomes" id="UP000064243"/>
    </source>
</evidence>
<dbReference type="Proteomes" id="UP000064243">
    <property type="component" value="Unassembled WGS sequence"/>
</dbReference>
<dbReference type="AlphaFoldDB" id="A0A106BQ08"/>
<organism evidence="1 2">
    <name type="scientific">Thiobacillus denitrificans</name>
    <dbReference type="NCBI Taxonomy" id="36861"/>
    <lineage>
        <taxon>Bacteria</taxon>
        <taxon>Pseudomonadati</taxon>
        <taxon>Pseudomonadota</taxon>
        <taxon>Betaproteobacteria</taxon>
        <taxon>Nitrosomonadales</taxon>
        <taxon>Thiobacillaceae</taxon>
        <taxon>Thiobacillus</taxon>
    </lineage>
</organism>
<gene>
    <name evidence="1" type="ORF">ABW22_09150</name>
</gene>
<proteinExistence type="predicted"/>
<dbReference type="PATRIC" id="fig|36861.3.peg.1486"/>
<protein>
    <submittedName>
        <fullName evidence="1">Phage protein</fullName>
    </submittedName>
</protein>
<evidence type="ECO:0000313" key="1">
    <source>
        <dbReference type="EMBL" id="KVW96193.1"/>
    </source>
</evidence>
<reference evidence="1 2" key="1">
    <citation type="journal article" date="2015" name="Appl. Environ. Microbiol.">
        <title>Aerobic and Anaerobic Thiosulfate Oxidation by a Cold-Adapted, Subglacial Chemoautotroph.</title>
        <authorList>
            <person name="Harrold Z.R."/>
            <person name="Skidmore M.L."/>
            <person name="Hamilton T.L."/>
            <person name="Desch L."/>
            <person name="Amada K."/>
            <person name="van Gelder W."/>
            <person name="Glover K."/>
            <person name="Roden E.E."/>
            <person name="Boyd E.S."/>
        </authorList>
    </citation>
    <scope>NUCLEOTIDE SEQUENCE [LARGE SCALE GENOMIC DNA]</scope>
    <source>
        <strain evidence="1 2">RG</strain>
    </source>
</reference>
<sequence>MNDTFTLPVTQGPAAAAGIAYDVLRYTTVDGTLSGHELIMKAKGLDGLQEIYWGIRTYHDVGADYYNLLAGVFTGYIAGNTFDTQPGAALVGCPAHNNRIDYWLTMNGQRIALAMKVGTPVYEHLYLGKMLPYSRPSQFPYPVVAGGMLVGAAATRFSEITHDFYLRGASARGQLRTPGGYVNMYCYPWGNTYITGNSSAAAQLQARDTEGQYPLLPVELHDNSANLYGQLDGIFHVSGFNSAVENTLVIGGVTYVVMQSVARTGHADYYALRLDV</sequence>